<dbReference type="GO" id="GO:1990904">
    <property type="term" value="C:ribonucleoprotein complex"/>
    <property type="evidence" value="ECO:0007669"/>
    <property type="project" value="UniProtKB-KW"/>
</dbReference>
<keyword evidence="3" id="KW-0687">Ribonucleoprotein</keyword>
<evidence type="ECO:0000313" key="6">
    <source>
        <dbReference type="WBParaSite" id="jg12607"/>
    </source>
</evidence>
<protein>
    <submittedName>
        <fullName evidence="6">Uncharacterized protein</fullName>
    </submittedName>
</protein>
<dbReference type="GO" id="GO:0003735">
    <property type="term" value="F:structural constituent of ribosome"/>
    <property type="evidence" value="ECO:0007669"/>
    <property type="project" value="InterPro"/>
</dbReference>
<dbReference type="InterPro" id="IPR012340">
    <property type="entry name" value="NA-bd_OB-fold"/>
</dbReference>
<dbReference type="WBParaSite" id="jg12607">
    <property type="protein sequence ID" value="jg12607"/>
    <property type="gene ID" value="jg12607"/>
</dbReference>
<proteinExistence type="inferred from homology"/>
<keyword evidence="2" id="KW-0689">Ribosomal protein</keyword>
<dbReference type="Gene3D" id="2.40.50.140">
    <property type="entry name" value="Nucleic acid-binding proteins"/>
    <property type="match status" value="1"/>
</dbReference>
<organism evidence="5 6">
    <name type="scientific">Ditylenchus dipsaci</name>
    <dbReference type="NCBI Taxonomy" id="166011"/>
    <lineage>
        <taxon>Eukaryota</taxon>
        <taxon>Metazoa</taxon>
        <taxon>Ecdysozoa</taxon>
        <taxon>Nematoda</taxon>
        <taxon>Chromadorea</taxon>
        <taxon>Rhabditida</taxon>
        <taxon>Tylenchina</taxon>
        <taxon>Tylenchomorpha</taxon>
        <taxon>Sphaerularioidea</taxon>
        <taxon>Anguinidae</taxon>
        <taxon>Anguininae</taxon>
        <taxon>Ditylenchus</taxon>
    </lineage>
</organism>
<dbReference type="SUPFAM" id="SSF50249">
    <property type="entry name" value="Nucleic acid-binding proteins"/>
    <property type="match status" value="1"/>
</dbReference>
<sequence length="95" mass="10773">MIKMHNRGGPPVHKRQSQENKPIELHNYLSGIVLRTEIRHPKKPNSGNRKCAIVRLSTGRKLVPIFQEKVIIYKSTAGYLFVVAEEGILSVSRLV</sequence>
<dbReference type="AlphaFoldDB" id="A0A915CUS6"/>
<dbReference type="GO" id="GO:0006412">
    <property type="term" value="P:translation"/>
    <property type="evidence" value="ECO:0007669"/>
    <property type="project" value="InterPro"/>
</dbReference>
<evidence type="ECO:0000313" key="5">
    <source>
        <dbReference type="Proteomes" id="UP000887574"/>
    </source>
</evidence>
<keyword evidence="5" id="KW-1185">Reference proteome</keyword>
<feature type="region of interest" description="Disordered" evidence="4">
    <location>
        <begin position="1"/>
        <end position="22"/>
    </location>
</feature>
<reference evidence="6" key="1">
    <citation type="submission" date="2022-11" db="UniProtKB">
        <authorList>
            <consortium name="WormBaseParasite"/>
        </authorList>
    </citation>
    <scope>IDENTIFICATION</scope>
</reference>
<evidence type="ECO:0000256" key="4">
    <source>
        <dbReference type="SAM" id="MobiDB-lite"/>
    </source>
</evidence>
<dbReference type="GO" id="GO:0005840">
    <property type="term" value="C:ribosome"/>
    <property type="evidence" value="ECO:0007669"/>
    <property type="project" value="UniProtKB-KW"/>
</dbReference>
<dbReference type="Pfam" id="PF00164">
    <property type="entry name" value="Ribosom_S12_S23"/>
    <property type="match status" value="1"/>
</dbReference>
<evidence type="ECO:0000256" key="2">
    <source>
        <dbReference type="ARBA" id="ARBA00022980"/>
    </source>
</evidence>
<evidence type="ECO:0000256" key="3">
    <source>
        <dbReference type="ARBA" id="ARBA00023274"/>
    </source>
</evidence>
<comment type="similarity">
    <text evidence="1">Belongs to the universal ribosomal protein uS12 family.</text>
</comment>
<name>A0A915CUS6_9BILA</name>
<evidence type="ECO:0000256" key="1">
    <source>
        <dbReference type="ARBA" id="ARBA00005657"/>
    </source>
</evidence>
<dbReference type="InterPro" id="IPR006032">
    <property type="entry name" value="Ribosomal_uS12"/>
</dbReference>
<accession>A0A915CUS6</accession>
<dbReference type="Proteomes" id="UP000887574">
    <property type="component" value="Unplaced"/>
</dbReference>